<gene>
    <name evidence="1" type="ORF">OOZ53_21780</name>
</gene>
<protein>
    <recommendedName>
        <fullName evidence="3">Asparagine synthetase domain-containing protein</fullName>
    </recommendedName>
</protein>
<evidence type="ECO:0000313" key="2">
    <source>
        <dbReference type="Proteomes" id="UP001148313"/>
    </source>
</evidence>
<evidence type="ECO:0000313" key="1">
    <source>
        <dbReference type="EMBL" id="MDA4848004.1"/>
    </source>
</evidence>
<name>A0ABT4VTR9_9HYPH</name>
<dbReference type="SUPFAM" id="SSF52402">
    <property type="entry name" value="Adenine nucleotide alpha hydrolases-like"/>
    <property type="match status" value="1"/>
</dbReference>
<comment type="caution">
    <text evidence="1">The sequence shown here is derived from an EMBL/GenBank/DDBJ whole genome shotgun (WGS) entry which is preliminary data.</text>
</comment>
<proteinExistence type="predicted"/>
<dbReference type="RefSeq" id="WP_271091847.1">
    <property type="nucleotide sequence ID" value="NZ_JAPJZH010000017.1"/>
</dbReference>
<accession>A0ABT4VTR9</accession>
<reference evidence="1" key="1">
    <citation type="submission" date="2022-11" db="EMBL/GenBank/DDBJ databases">
        <title>Hoeflea poritis sp. nov., isolated from scleractinian coral Porites lutea.</title>
        <authorList>
            <person name="Zhang G."/>
            <person name="Wei Q."/>
            <person name="Cai L."/>
        </authorList>
    </citation>
    <scope>NUCLEOTIDE SEQUENCE</scope>
    <source>
        <strain evidence="1">E7-10</strain>
    </source>
</reference>
<dbReference type="EMBL" id="JAPJZH010000017">
    <property type="protein sequence ID" value="MDA4848004.1"/>
    <property type="molecule type" value="Genomic_DNA"/>
</dbReference>
<evidence type="ECO:0008006" key="3">
    <source>
        <dbReference type="Google" id="ProtNLM"/>
    </source>
</evidence>
<organism evidence="1 2">
    <name type="scientific">Hoeflea poritis</name>
    <dbReference type="NCBI Taxonomy" id="2993659"/>
    <lineage>
        <taxon>Bacteria</taxon>
        <taxon>Pseudomonadati</taxon>
        <taxon>Pseudomonadota</taxon>
        <taxon>Alphaproteobacteria</taxon>
        <taxon>Hyphomicrobiales</taxon>
        <taxon>Rhizobiaceae</taxon>
        <taxon>Hoeflea</taxon>
    </lineage>
</organism>
<sequence>MEKPEHLSLSYVQCEAENRDGASSLAIRFSAGSYVRHARFSSQGAPLAATGDALLCLGLPPAMELGLDLHIDAEVDAGLIGQSADIQRLLCEWYAGYKPVSVKAGTTRREYLPDRGAGLYFSGGVDSCFSLAAAHNDLAGLVTVIGADVDPDDRDRVERLKSITGDVAVHYALKTVFVTTDIRQTSDPLIGWVEYHGAVLAAIRHMLAGEFENQLIASSADESSWNRRWGSHPALDSLWATAGARIEHHGLVDRLAKIERLAREPALMRHLRVCNLAFDNCGKCDKCLFMLAAFELLDMGGSAPTFAGDLPASPSLRVTGEGSLSDLVKMREYALEKGGHDDIVAAIDKGLRNYRLKKSFNRLVPVAEAKRRFKRLKRKFRFKRATAEMGA</sequence>
<keyword evidence="2" id="KW-1185">Reference proteome</keyword>
<dbReference type="Proteomes" id="UP001148313">
    <property type="component" value="Unassembled WGS sequence"/>
</dbReference>